<evidence type="ECO:0000259" key="1">
    <source>
        <dbReference type="SMART" id="SM00852"/>
    </source>
</evidence>
<dbReference type="InterPro" id="IPR001453">
    <property type="entry name" value="MoaB/Mog_dom"/>
</dbReference>
<dbReference type="Gene3D" id="3.40.980.10">
    <property type="entry name" value="MoaB/Mog-like domain"/>
    <property type="match status" value="1"/>
</dbReference>
<sequence>MKIEILSTGNELTTGALVDTNAAYISECLTQNHMMVCRHQVVGDDLIVIKTVLSEMTQRADVLIVTGGLGPTSDDLSAEAAASVIDKKLVFNQPAYDAMCTFFERIQRPMNPSNKNRHIYQMGHSESPILLGQHLVLSL</sequence>
<evidence type="ECO:0000313" key="2">
    <source>
        <dbReference type="EMBL" id="ETR72323.1"/>
    </source>
</evidence>
<organism evidence="2 3">
    <name type="scientific">Candidatus Magnetoglobus multicellularis str. Araruama</name>
    <dbReference type="NCBI Taxonomy" id="890399"/>
    <lineage>
        <taxon>Bacteria</taxon>
        <taxon>Pseudomonadati</taxon>
        <taxon>Thermodesulfobacteriota</taxon>
        <taxon>Desulfobacteria</taxon>
        <taxon>Desulfobacterales</taxon>
        <taxon>Desulfobacteraceae</taxon>
        <taxon>Candidatus Magnetoglobus</taxon>
    </lineage>
</organism>
<dbReference type="InterPro" id="IPR036425">
    <property type="entry name" value="MoaB/Mog-like_dom_sf"/>
</dbReference>
<protein>
    <recommendedName>
        <fullName evidence="1">MoaB/Mog domain-containing protein</fullName>
    </recommendedName>
</protein>
<dbReference type="AlphaFoldDB" id="A0A1V1PC23"/>
<dbReference type="SMART" id="SM00852">
    <property type="entry name" value="MoCF_biosynth"/>
    <property type="match status" value="1"/>
</dbReference>
<comment type="caution">
    <text evidence="2">The sequence shown here is derived from an EMBL/GenBank/DDBJ whole genome shotgun (WGS) entry which is preliminary data.</text>
</comment>
<proteinExistence type="predicted"/>
<dbReference type="PANTHER" id="PTHR13939:SF0">
    <property type="entry name" value="NMN AMIDOHYDROLASE-LIKE PROTEIN YFAY"/>
    <property type="match status" value="1"/>
</dbReference>
<gene>
    <name evidence="2" type="ORF">OMM_07572</name>
</gene>
<dbReference type="PANTHER" id="PTHR13939">
    <property type="entry name" value="NICOTINAMIDE-NUCLEOTIDE AMIDOHYDROLASE PNCC"/>
    <property type="match status" value="1"/>
</dbReference>
<evidence type="ECO:0000313" key="3">
    <source>
        <dbReference type="Proteomes" id="UP000189670"/>
    </source>
</evidence>
<dbReference type="EMBL" id="ATBP01000160">
    <property type="protein sequence ID" value="ETR72323.1"/>
    <property type="molecule type" value="Genomic_DNA"/>
</dbReference>
<name>A0A1V1PC23_9BACT</name>
<dbReference type="SUPFAM" id="SSF53218">
    <property type="entry name" value="Molybdenum cofactor biosynthesis proteins"/>
    <property type="match status" value="1"/>
</dbReference>
<reference evidence="3" key="1">
    <citation type="submission" date="2012-11" db="EMBL/GenBank/DDBJ databases">
        <authorList>
            <person name="Lucero-Rivera Y.E."/>
            <person name="Tovar-Ramirez D."/>
        </authorList>
    </citation>
    <scope>NUCLEOTIDE SEQUENCE [LARGE SCALE GENOMIC DNA]</scope>
    <source>
        <strain evidence="3">Araruama</strain>
    </source>
</reference>
<dbReference type="Pfam" id="PF00994">
    <property type="entry name" value="MoCF_biosynth"/>
    <property type="match status" value="1"/>
</dbReference>
<dbReference type="InterPro" id="IPR050101">
    <property type="entry name" value="CinA"/>
</dbReference>
<feature type="domain" description="MoaB/Mog" evidence="1">
    <location>
        <begin position="4"/>
        <end position="134"/>
    </location>
</feature>
<accession>A0A1V1PC23</accession>
<dbReference type="Proteomes" id="UP000189670">
    <property type="component" value="Unassembled WGS sequence"/>
</dbReference>